<evidence type="ECO:0000256" key="8">
    <source>
        <dbReference type="ARBA" id="ARBA00022989"/>
    </source>
</evidence>
<keyword evidence="9 10" id="KW-0472">Membrane</keyword>
<evidence type="ECO:0000259" key="11">
    <source>
        <dbReference type="PROSITE" id="PS51794"/>
    </source>
</evidence>
<keyword evidence="2 10" id="KW-1003">Cell membrane</keyword>
<evidence type="ECO:0000256" key="4">
    <source>
        <dbReference type="ARBA" id="ARBA00022692"/>
    </source>
</evidence>
<dbReference type="EC" id="2.7.7.85" evidence="10"/>
<dbReference type="GO" id="GO:0106408">
    <property type="term" value="F:diadenylate cyclase activity"/>
    <property type="evidence" value="ECO:0007669"/>
    <property type="project" value="UniProtKB-EC"/>
</dbReference>
<dbReference type="InterPro" id="IPR003390">
    <property type="entry name" value="DNA_integrity_scan_DisA_N"/>
</dbReference>
<reference evidence="12" key="1">
    <citation type="submission" date="2020-09" db="EMBL/GenBank/DDBJ databases">
        <title>Iningainema tapete sp. nov. (Scytonemataceae, Cyanobacteria) from greenhouses in central Florida (USA) produces two types of nodularin with biosynthetic potential for microcystin-LR and anabaenopeptins.</title>
        <authorList>
            <person name="Berthold D.E."/>
            <person name="Lefler F.W."/>
            <person name="Huang I.-S."/>
            <person name="Abdulla H."/>
            <person name="Zimba P.V."/>
            <person name="Laughinghouse H.D. IV."/>
        </authorList>
    </citation>
    <scope>NUCLEOTIDE SEQUENCE</scope>
    <source>
        <strain evidence="12">BLCCT55</strain>
    </source>
</reference>
<dbReference type="GO" id="GO:0006171">
    <property type="term" value="P:cAMP biosynthetic process"/>
    <property type="evidence" value="ECO:0007669"/>
    <property type="project" value="InterPro"/>
</dbReference>
<dbReference type="Gene3D" id="3.40.1700.10">
    <property type="entry name" value="DNA integrity scanning protein, DisA, N-terminal domain"/>
    <property type="match status" value="1"/>
</dbReference>
<comment type="subunit">
    <text evidence="10">Probably a homodimer.</text>
</comment>
<evidence type="ECO:0000256" key="7">
    <source>
        <dbReference type="ARBA" id="ARBA00022840"/>
    </source>
</evidence>
<keyword evidence="5 10" id="KW-0548">Nucleotidyltransferase</keyword>
<protein>
    <recommendedName>
        <fullName evidence="10">Diadenylate cyclase</fullName>
        <shortName evidence="10">DAC</shortName>
        <ecNumber evidence="10">2.7.7.85</ecNumber>
    </recommendedName>
    <alternativeName>
        <fullName evidence="10">Cyclic-di-AMP synthase</fullName>
        <shortName evidence="10">c-di-AMP synthase</shortName>
    </alternativeName>
</protein>
<feature type="domain" description="DAC" evidence="11">
    <location>
        <begin position="89"/>
        <end position="253"/>
    </location>
</feature>
<dbReference type="PIRSF" id="PIRSF004793">
    <property type="entry name" value="UCP004793"/>
    <property type="match status" value="1"/>
</dbReference>
<dbReference type="InterPro" id="IPR050338">
    <property type="entry name" value="DisA"/>
</dbReference>
<evidence type="ECO:0000256" key="9">
    <source>
        <dbReference type="ARBA" id="ARBA00023136"/>
    </source>
</evidence>
<name>A0A8J6XPT1_9CYAN</name>
<comment type="similarity">
    <text evidence="10">Belongs to the adenylate cyclase family. DacA/CdaA subfamily.</text>
</comment>
<feature type="transmembrane region" description="Helical" evidence="10">
    <location>
        <begin position="46"/>
        <end position="62"/>
    </location>
</feature>
<dbReference type="GO" id="GO:0005524">
    <property type="term" value="F:ATP binding"/>
    <property type="evidence" value="ECO:0007669"/>
    <property type="project" value="UniProtKB-UniRule"/>
</dbReference>
<dbReference type="GO" id="GO:0004016">
    <property type="term" value="F:adenylate cyclase activity"/>
    <property type="evidence" value="ECO:0007669"/>
    <property type="project" value="UniProtKB-UniRule"/>
</dbReference>
<keyword evidence="4 10" id="KW-0812">Transmembrane</keyword>
<comment type="catalytic activity">
    <reaction evidence="1 10">
        <text>2 ATP = 3',3'-c-di-AMP + 2 diphosphate</text>
        <dbReference type="Rhea" id="RHEA:35655"/>
        <dbReference type="ChEBI" id="CHEBI:30616"/>
        <dbReference type="ChEBI" id="CHEBI:33019"/>
        <dbReference type="ChEBI" id="CHEBI:71500"/>
        <dbReference type="EC" id="2.7.7.85"/>
    </reaction>
</comment>
<evidence type="ECO:0000256" key="2">
    <source>
        <dbReference type="ARBA" id="ARBA00022475"/>
    </source>
</evidence>
<keyword evidence="13" id="KW-1185">Reference proteome</keyword>
<keyword evidence="3 10" id="KW-0808">Transferase</keyword>
<evidence type="ECO:0000256" key="6">
    <source>
        <dbReference type="ARBA" id="ARBA00022741"/>
    </source>
</evidence>
<dbReference type="EMBL" id="JACXAE010000107">
    <property type="protein sequence ID" value="MBD2777222.1"/>
    <property type="molecule type" value="Genomic_DNA"/>
</dbReference>
<evidence type="ECO:0000256" key="10">
    <source>
        <dbReference type="HAMAP-Rule" id="MF_01499"/>
    </source>
</evidence>
<feature type="transmembrane region" description="Helical" evidence="10">
    <location>
        <begin position="20"/>
        <end position="39"/>
    </location>
</feature>
<dbReference type="InterPro" id="IPR036888">
    <property type="entry name" value="DNA_integrity_DisA_N_sf"/>
</dbReference>
<dbReference type="Pfam" id="PF02457">
    <property type="entry name" value="DAC"/>
    <property type="match status" value="1"/>
</dbReference>
<proteinExistence type="inferred from homology"/>
<accession>A0A8J6XPT1</accession>
<dbReference type="PANTHER" id="PTHR34185">
    <property type="entry name" value="DIADENYLATE CYCLASE"/>
    <property type="match status" value="1"/>
</dbReference>
<dbReference type="PANTHER" id="PTHR34185:SF1">
    <property type="entry name" value="DIADENYLATE CYCLASE"/>
    <property type="match status" value="1"/>
</dbReference>
<dbReference type="InterPro" id="IPR034701">
    <property type="entry name" value="CdaA"/>
</dbReference>
<dbReference type="AlphaFoldDB" id="A0A8J6XPT1"/>
<dbReference type="Proteomes" id="UP000629098">
    <property type="component" value="Unassembled WGS sequence"/>
</dbReference>
<dbReference type="RefSeq" id="WP_190836335.1">
    <property type="nucleotide sequence ID" value="NZ_CAWPPI010000107.1"/>
</dbReference>
<sequence length="307" mass="34059">MGDLWKQWLTNLGWTQSLLLGTLDILLVLALTYMILVIISERRTLWMVRGFIILMLASAVSSRLQLQLLNFVLEKLVIGCAVAMAVALQSEFRRFLEQLGRGEFKQLFRSSNLTIPKSDSVIDEIVDAVKELSKNRIGALLILETTSPIDERDFSVPGVKLNAEVSKELIQTIFQPKTLLHDGATLIRGSRIVASGIILPLSGRTASRQLGTRHRAAMGITERVENCICVVVSEETGSISLAERGNLNRPLTITKLKESLETQFSTNVDREAVAPGLLSLVRQIRGKALFLVSRLLRLPSTASRDKK</sequence>
<dbReference type="PROSITE" id="PS51794">
    <property type="entry name" value="DAC"/>
    <property type="match status" value="1"/>
</dbReference>
<keyword evidence="6 10" id="KW-0547">Nucleotide-binding</keyword>
<keyword evidence="8 10" id="KW-1133">Transmembrane helix</keyword>
<dbReference type="InterPro" id="IPR014046">
    <property type="entry name" value="C-di-AMP_synthase"/>
</dbReference>
<organism evidence="12 13">
    <name type="scientific">Iningainema tapete BLCC-T55</name>
    <dbReference type="NCBI Taxonomy" id="2748662"/>
    <lineage>
        <taxon>Bacteria</taxon>
        <taxon>Bacillati</taxon>
        <taxon>Cyanobacteriota</taxon>
        <taxon>Cyanophyceae</taxon>
        <taxon>Nostocales</taxon>
        <taxon>Scytonemataceae</taxon>
        <taxon>Iningainema tapete</taxon>
    </lineage>
</organism>
<dbReference type="HAMAP" id="MF_01499">
    <property type="entry name" value="DacA"/>
    <property type="match status" value="1"/>
</dbReference>
<evidence type="ECO:0000256" key="5">
    <source>
        <dbReference type="ARBA" id="ARBA00022695"/>
    </source>
</evidence>
<evidence type="ECO:0000256" key="1">
    <source>
        <dbReference type="ARBA" id="ARBA00000877"/>
    </source>
</evidence>
<evidence type="ECO:0000256" key="3">
    <source>
        <dbReference type="ARBA" id="ARBA00022679"/>
    </source>
</evidence>
<keyword evidence="7 10" id="KW-0067">ATP-binding</keyword>
<evidence type="ECO:0000313" key="12">
    <source>
        <dbReference type="EMBL" id="MBD2777222.1"/>
    </source>
</evidence>
<dbReference type="SUPFAM" id="SSF143597">
    <property type="entry name" value="YojJ-like"/>
    <property type="match status" value="1"/>
</dbReference>
<gene>
    <name evidence="10" type="primary">dacA</name>
    <name evidence="12" type="ORF">ICL16_35550</name>
</gene>
<evidence type="ECO:0000313" key="13">
    <source>
        <dbReference type="Proteomes" id="UP000629098"/>
    </source>
</evidence>
<dbReference type="NCBIfam" id="TIGR00159">
    <property type="entry name" value="diadenylate cyclase CdaA"/>
    <property type="match status" value="1"/>
</dbReference>
<comment type="caution">
    <text evidence="10">Lacks conserved residue(s) required for the propagation of feature annotation.</text>
</comment>
<comment type="caution">
    <text evidence="12">The sequence shown here is derived from an EMBL/GenBank/DDBJ whole genome shotgun (WGS) entry which is preliminary data.</text>
</comment>
<dbReference type="FunFam" id="3.40.1700.10:FF:000002">
    <property type="entry name" value="Diadenylate cyclase"/>
    <property type="match status" value="1"/>
</dbReference>
<comment type="function">
    <text evidence="10">Catalyzes the condensation of 2 ATP molecules into cyclic di-AMP (c-di-AMP), a second messenger used to regulate differing processes in different bacteria.</text>
</comment>